<evidence type="ECO:0000256" key="6">
    <source>
        <dbReference type="ARBA" id="ARBA00023212"/>
    </source>
</evidence>
<feature type="region of interest" description="Disordered" evidence="9">
    <location>
        <begin position="899"/>
        <end position="943"/>
    </location>
</feature>
<dbReference type="RefSeq" id="XP_006812845.1">
    <property type="nucleotide sequence ID" value="XM_006812782.1"/>
</dbReference>
<comment type="subcellular location">
    <subcellularLocation>
        <location evidence="1">Cytoplasm</location>
        <location evidence="1">Cytoskeleton</location>
        <location evidence="1">Cilium axoneme</location>
    </subcellularLocation>
</comment>
<protein>
    <submittedName>
        <fullName evidence="11">Myosin-2 heavy chain-like</fullName>
    </submittedName>
</protein>
<dbReference type="InterPro" id="IPR015943">
    <property type="entry name" value="WD40/YVTN_repeat-like_dom_sf"/>
</dbReference>
<evidence type="ECO:0000256" key="1">
    <source>
        <dbReference type="ARBA" id="ARBA00004430"/>
    </source>
</evidence>
<dbReference type="SUPFAM" id="SSF50978">
    <property type="entry name" value="WD40 repeat-like"/>
    <property type="match status" value="1"/>
</dbReference>
<proteinExistence type="predicted"/>
<feature type="non-terminal residue" evidence="11">
    <location>
        <position position="1004"/>
    </location>
</feature>
<evidence type="ECO:0000313" key="10">
    <source>
        <dbReference type="Proteomes" id="UP000694865"/>
    </source>
</evidence>
<dbReference type="GeneID" id="100370749"/>
<evidence type="ECO:0000256" key="3">
    <source>
        <dbReference type="ARBA" id="ARBA00022574"/>
    </source>
</evidence>
<sequence length="1004" mass="115792">MEDTAELIIDKNTLLVSCENGVVVEIEAPEPGSYDTSKTYQITGLAMRTYTFKSIKSRLRREEEEARKAAEEELRKKEEEKQRRIRRERGIESDDEDNDDDNKVLELLGLTPSESESDKPLKQTINTDVDGKEEEPEPEPLFIPEDPSPIHYVCYSTKPDHFWLSVGGYDAGYLYECGFVTEAEREARIKAGQEDRIGDAKTAIPMFGTNDVPIRCIYYSPGRDQVLMGMEDGSIRIQMLEEDAEKKQLDINKLSQYWSLNMHDNNYGPLTGISSSYDNQFVLSVAADGNIFVYDLMSEEKIEEAKKIFRAKIPSARKGLEDERKVEDIEQKGFYSIEMEKQKAEHDKMMKEADEKKLTRRIKSYLTIFSWRGRSLKWILKSRRELEKHKQDKIELVHRELAWESEKLQIALDKLKNRFRDELETDRIVIFSIKTPHKVASFRAAGLSEEFFKLKCQMENRRATILTDKGLSRDPTRELTGAAKKSDSFVEGGLQPGQQDMKKSTLLTGRAGEKVNKALQKVEKAKQKRAARQALWDALYTGKPPDDYEDPADVSAIKEAQENMGDYKLKTAKDYTVPEQLRMNAEKKRNQLLVLIEEIYRHKKSFNQRLIALRDKKINVIDEIQQYINELMEVQSKLSPNQRKHIPKCPELYPCEIPERQFQYTRDSLMKFKEDMQQRIIEEQAKAAGASGFGTGFGSGFSAPTQGGPPTEQRPDPSVMSVSPSVDKMKTNMSVGSTSASTSETEIELSPLELQMMKAEEIRLLYQQNRLLGKIDEKILYFDAELRILRHVKHKLEIDLKNADLRHVTLFEELQLLKEFEKRENVLADKVEGKNREKGDMQMKVMECQQKLDNKKKDIERLQEKEKTLCTQFQQSLGENNKFADFLTKVFKKKIKRAKKKAQTEEGSDEESEEESEEESDWSSEDEESDSEALDDSVCPPGCEQEMFDNVCAMREKRLDIEEAMADEKKLHDNMKKDSETLQKKAKIIDSNLRTAEADLEAFQ</sequence>
<dbReference type="PANTHER" id="PTHR14885">
    <property type="entry name" value="CILIA- AND FLAGELLA-ASSOCIATED PROTEIN 43-RELATED"/>
    <property type="match status" value="1"/>
</dbReference>
<evidence type="ECO:0000256" key="8">
    <source>
        <dbReference type="SAM" id="Coils"/>
    </source>
</evidence>
<evidence type="ECO:0000256" key="2">
    <source>
        <dbReference type="ARBA" id="ARBA00022490"/>
    </source>
</evidence>
<evidence type="ECO:0000256" key="5">
    <source>
        <dbReference type="ARBA" id="ARBA00023054"/>
    </source>
</evidence>
<keyword evidence="10" id="KW-1185">Reference proteome</keyword>
<dbReference type="Gene3D" id="2.130.10.10">
    <property type="entry name" value="YVTN repeat-like/Quinoprotein amine dehydrogenase"/>
    <property type="match status" value="1"/>
</dbReference>
<feature type="region of interest" description="Disordered" evidence="9">
    <location>
        <begin position="60"/>
        <end position="144"/>
    </location>
</feature>
<reference evidence="11" key="1">
    <citation type="submission" date="2025-08" db="UniProtKB">
        <authorList>
            <consortium name="RefSeq"/>
        </authorList>
    </citation>
    <scope>IDENTIFICATION</scope>
    <source>
        <tissue evidence="11">Testes</tissue>
    </source>
</reference>
<feature type="region of interest" description="Disordered" evidence="9">
    <location>
        <begin position="476"/>
        <end position="500"/>
    </location>
</feature>
<evidence type="ECO:0000313" key="11">
    <source>
        <dbReference type="RefSeq" id="XP_006812845.1"/>
    </source>
</evidence>
<gene>
    <name evidence="11" type="primary">LOC100370749</name>
</gene>
<keyword evidence="7" id="KW-0966">Cell projection</keyword>
<feature type="region of interest" description="Disordered" evidence="9">
    <location>
        <begin position="698"/>
        <end position="724"/>
    </location>
</feature>
<organism evidence="10 11">
    <name type="scientific">Saccoglossus kowalevskii</name>
    <name type="common">Acorn worm</name>
    <dbReference type="NCBI Taxonomy" id="10224"/>
    <lineage>
        <taxon>Eukaryota</taxon>
        <taxon>Metazoa</taxon>
        <taxon>Hemichordata</taxon>
        <taxon>Enteropneusta</taxon>
        <taxon>Harrimaniidae</taxon>
        <taxon>Saccoglossus</taxon>
    </lineage>
</organism>
<keyword evidence="4" id="KW-0677">Repeat</keyword>
<keyword evidence="5 8" id="KW-0175">Coiled coil</keyword>
<dbReference type="InterPro" id="IPR036322">
    <property type="entry name" value="WD40_repeat_dom_sf"/>
</dbReference>
<dbReference type="PANTHER" id="PTHR14885:SF3">
    <property type="entry name" value="CILIA- AND FLAGELLA-ASSOCIATED PROTEIN 44"/>
    <property type="match status" value="1"/>
</dbReference>
<name>A0ABM0LYK4_SACKO</name>
<evidence type="ECO:0000256" key="4">
    <source>
        <dbReference type="ARBA" id="ARBA00022737"/>
    </source>
</evidence>
<evidence type="ECO:0000256" key="9">
    <source>
        <dbReference type="SAM" id="MobiDB-lite"/>
    </source>
</evidence>
<feature type="coiled-coil region" evidence="8">
    <location>
        <begin position="398"/>
        <end position="425"/>
    </location>
</feature>
<keyword evidence="2" id="KW-0963">Cytoplasm</keyword>
<evidence type="ECO:0000256" key="7">
    <source>
        <dbReference type="ARBA" id="ARBA00023273"/>
    </source>
</evidence>
<feature type="compositionally biased region" description="Basic and acidic residues" evidence="9">
    <location>
        <begin position="60"/>
        <end position="92"/>
    </location>
</feature>
<dbReference type="Proteomes" id="UP000694865">
    <property type="component" value="Unplaced"/>
</dbReference>
<keyword evidence="6" id="KW-0206">Cytoskeleton</keyword>
<keyword evidence="3" id="KW-0853">WD repeat</keyword>
<accession>A0ABM0LYK4</accession>
<feature type="compositionally biased region" description="Acidic residues" evidence="9">
    <location>
        <begin position="906"/>
        <end position="935"/>
    </location>
</feature>